<keyword evidence="2" id="KW-1185">Reference proteome</keyword>
<accession>W9S0C8</accession>
<organism evidence="1 2">
    <name type="scientific">Morus notabilis</name>
    <dbReference type="NCBI Taxonomy" id="981085"/>
    <lineage>
        <taxon>Eukaryota</taxon>
        <taxon>Viridiplantae</taxon>
        <taxon>Streptophyta</taxon>
        <taxon>Embryophyta</taxon>
        <taxon>Tracheophyta</taxon>
        <taxon>Spermatophyta</taxon>
        <taxon>Magnoliopsida</taxon>
        <taxon>eudicotyledons</taxon>
        <taxon>Gunneridae</taxon>
        <taxon>Pentapetalae</taxon>
        <taxon>rosids</taxon>
        <taxon>fabids</taxon>
        <taxon>Rosales</taxon>
        <taxon>Moraceae</taxon>
        <taxon>Moreae</taxon>
        <taxon>Morus</taxon>
    </lineage>
</organism>
<gene>
    <name evidence="1" type="ORF">L484_014246</name>
</gene>
<proteinExistence type="predicted"/>
<protein>
    <submittedName>
        <fullName evidence="1">Uncharacterized protein</fullName>
    </submittedName>
</protein>
<evidence type="ECO:0000313" key="1">
    <source>
        <dbReference type="EMBL" id="EXC05976.1"/>
    </source>
</evidence>
<sequence>MTQNCLLRRTETAAQHHQRRNPLLEERSHTCRHVFVFPHRYVAFHHLNPSQKISQVISCPQSDDPQQPFGIVTLRVAATESNERTGALFGVGVTDEAVLHINKGP</sequence>
<dbReference type="Proteomes" id="UP000030645">
    <property type="component" value="Unassembled WGS sequence"/>
</dbReference>
<dbReference type="EMBL" id="KE345548">
    <property type="protein sequence ID" value="EXC05976.1"/>
    <property type="molecule type" value="Genomic_DNA"/>
</dbReference>
<dbReference type="AlphaFoldDB" id="W9S0C8"/>
<evidence type="ECO:0000313" key="2">
    <source>
        <dbReference type="Proteomes" id="UP000030645"/>
    </source>
</evidence>
<name>W9S0C8_9ROSA</name>
<reference evidence="2" key="1">
    <citation type="submission" date="2013-01" db="EMBL/GenBank/DDBJ databases">
        <title>Draft Genome Sequence of a Mulberry Tree, Morus notabilis C.K. Schneid.</title>
        <authorList>
            <person name="He N."/>
            <person name="Zhao S."/>
        </authorList>
    </citation>
    <scope>NUCLEOTIDE SEQUENCE</scope>
</reference>